<dbReference type="AlphaFoldDB" id="A0A0D2AHW0"/>
<proteinExistence type="predicted"/>
<dbReference type="RefSeq" id="XP_016216337.1">
    <property type="nucleotide sequence ID" value="XM_016356031.1"/>
</dbReference>
<sequence length="113" mass="13074">MPVQAKLLLGRLRAGGLEQGRGFGDLDVCRASQVANLKSKTSFGWTGRLCDRFFANVPERCVRARVEFLLFLFFLETEESKAVVRCISERWESVEEVSHLYVRLRVGWLFWEC</sequence>
<accession>A0A0D2AHW0</accession>
<gene>
    <name evidence="1" type="ORF">PV09_02907</name>
</gene>
<keyword evidence="2" id="KW-1185">Reference proteome</keyword>
<reference evidence="1 2" key="1">
    <citation type="submission" date="2015-01" db="EMBL/GenBank/DDBJ databases">
        <title>The Genome Sequence of Ochroconis gallopava CBS43764.</title>
        <authorList>
            <consortium name="The Broad Institute Genomics Platform"/>
            <person name="Cuomo C."/>
            <person name="de Hoog S."/>
            <person name="Gorbushina A."/>
            <person name="Stielow B."/>
            <person name="Teixiera M."/>
            <person name="Abouelleil A."/>
            <person name="Chapman S.B."/>
            <person name="Priest M."/>
            <person name="Young S.K."/>
            <person name="Wortman J."/>
            <person name="Nusbaum C."/>
            <person name="Birren B."/>
        </authorList>
    </citation>
    <scope>NUCLEOTIDE SEQUENCE [LARGE SCALE GENOMIC DNA]</scope>
    <source>
        <strain evidence="1 2">CBS 43764</strain>
    </source>
</reference>
<organism evidence="1 2">
    <name type="scientific">Verruconis gallopava</name>
    <dbReference type="NCBI Taxonomy" id="253628"/>
    <lineage>
        <taxon>Eukaryota</taxon>
        <taxon>Fungi</taxon>
        <taxon>Dikarya</taxon>
        <taxon>Ascomycota</taxon>
        <taxon>Pezizomycotina</taxon>
        <taxon>Dothideomycetes</taxon>
        <taxon>Pleosporomycetidae</taxon>
        <taxon>Venturiales</taxon>
        <taxon>Sympoventuriaceae</taxon>
        <taxon>Verruconis</taxon>
    </lineage>
</organism>
<dbReference type="EMBL" id="KN847535">
    <property type="protein sequence ID" value="KIW06468.1"/>
    <property type="molecule type" value="Genomic_DNA"/>
</dbReference>
<protein>
    <submittedName>
        <fullName evidence="1">Uncharacterized protein</fullName>
    </submittedName>
</protein>
<dbReference type="VEuPathDB" id="FungiDB:PV09_02907"/>
<evidence type="ECO:0000313" key="1">
    <source>
        <dbReference type="EMBL" id="KIW06468.1"/>
    </source>
</evidence>
<name>A0A0D2AHW0_9PEZI</name>
<evidence type="ECO:0000313" key="2">
    <source>
        <dbReference type="Proteomes" id="UP000053259"/>
    </source>
</evidence>
<dbReference type="GeneID" id="27310880"/>
<dbReference type="Proteomes" id="UP000053259">
    <property type="component" value="Unassembled WGS sequence"/>
</dbReference>
<dbReference type="HOGENOM" id="CLU_2135457_0_0_1"/>
<dbReference type="InParanoid" id="A0A0D2AHW0"/>